<dbReference type="AlphaFoldDB" id="A0A2G9RGH4"/>
<keyword evidence="2" id="KW-1185">Reference proteome</keyword>
<sequence>MGIDGLKFGWCSSDRLNCDPSVATAVDQNSIYRLTSVQLSCQIKAIRSVASAPICVF</sequence>
<organism evidence="1 2">
    <name type="scientific">Aquarana catesbeiana</name>
    <name type="common">American bullfrog</name>
    <name type="synonym">Rana catesbeiana</name>
    <dbReference type="NCBI Taxonomy" id="8400"/>
    <lineage>
        <taxon>Eukaryota</taxon>
        <taxon>Metazoa</taxon>
        <taxon>Chordata</taxon>
        <taxon>Craniata</taxon>
        <taxon>Vertebrata</taxon>
        <taxon>Euteleostomi</taxon>
        <taxon>Amphibia</taxon>
        <taxon>Batrachia</taxon>
        <taxon>Anura</taxon>
        <taxon>Neobatrachia</taxon>
        <taxon>Ranoidea</taxon>
        <taxon>Ranidae</taxon>
        <taxon>Aquarana</taxon>
    </lineage>
</organism>
<gene>
    <name evidence="1" type="ORF">AB205_0176830</name>
</gene>
<evidence type="ECO:0000313" key="2">
    <source>
        <dbReference type="Proteomes" id="UP000228934"/>
    </source>
</evidence>
<dbReference type="Proteomes" id="UP000228934">
    <property type="component" value="Unassembled WGS sequence"/>
</dbReference>
<dbReference type="EMBL" id="KV937984">
    <property type="protein sequence ID" value="PIO26969.1"/>
    <property type="molecule type" value="Genomic_DNA"/>
</dbReference>
<evidence type="ECO:0000313" key="1">
    <source>
        <dbReference type="EMBL" id="PIO26969.1"/>
    </source>
</evidence>
<proteinExistence type="predicted"/>
<reference evidence="2" key="1">
    <citation type="journal article" date="2017" name="Nat. Commun.">
        <title>The North American bullfrog draft genome provides insight into hormonal regulation of long noncoding RNA.</title>
        <authorList>
            <person name="Hammond S.A."/>
            <person name="Warren R.L."/>
            <person name="Vandervalk B.P."/>
            <person name="Kucuk E."/>
            <person name="Khan H."/>
            <person name="Gibb E.A."/>
            <person name="Pandoh P."/>
            <person name="Kirk H."/>
            <person name="Zhao Y."/>
            <person name="Jones M."/>
            <person name="Mungall A.J."/>
            <person name="Coope R."/>
            <person name="Pleasance S."/>
            <person name="Moore R.A."/>
            <person name="Holt R.A."/>
            <person name="Round J.M."/>
            <person name="Ohora S."/>
            <person name="Walle B.V."/>
            <person name="Veldhoen N."/>
            <person name="Helbing C.C."/>
            <person name="Birol I."/>
        </authorList>
    </citation>
    <scope>NUCLEOTIDE SEQUENCE [LARGE SCALE GENOMIC DNA]</scope>
</reference>
<protein>
    <submittedName>
        <fullName evidence="1">Uncharacterized protein</fullName>
    </submittedName>
</protein>
<accession>A0A2G9RGH4</accession>
<name>A0A2G9RGH4_AQUCT</name>